<evidence type="ECO:0000313" key="3">
    <source>
        <dbReference type="Proteomes" id="UP001162640"/>
    </source>
</evidence>
<gene>
    <name evidence="2" type="ORF">TL16_g11047</name>
</gene>
<dbReference type="GO" id="GO:0001522">
    <property type="term" value="P:pseudouridine synthesis"/>
    <property type="evidence" value="ECO:0007669"/>
    <property type="project" value="InterPro"/>
</dbReference>
<proteinExistence type="predicted"/>
<dbReference type="SUPFAM" id="SSF55120">
    <property type="entry name" value="Pseudouridine synthase"/>
    <property type="match status" value="1"/>
</dbReference>
<dbReference type="InterPro" id="IPR020103">
    <property type="entry name" value="PsdUridine_synth_cat_dom_sf"/>
</dbReference>
<organism evidence="2 3">
    <name type="scientific">Triparma laevis f. inornata</name>
    <dbReference type="NCBI Taxonomy" id="1714386"/>
    <lineage>
        <taxon>Eukaryota</taxon>
        <taxon>Sar</taxon>
        <taxon>Stramenopiles</taxon>
        <taxon>Ochrophyta</taxon>
        <taxon>Bolidophyceae</taxon>
        <taxon>Parmales</taxon>
        <taxon>Triparmaceae</taxon>
        <taxon>Triparma</taxon>
    </lineage>
</organism>
<dbReference type="InterPro" id="IPR006145">
    <property type="entry name" value="PsdUridine_synth_RsuA/RluA"/>
</dbReference>
<dbReference type="Proteomes" id="UP001162640">
    <property type="component" value="Unassembled WGS sequence"/>
</dbReference>
<dbReference type="Gene3D" id="3.30.2350.10">
    <property type="entry name" value="Pseudouridine synthase"/>
    <property type="match status" value="1"/>
</dbReference>
<dbReference type="PROSITE" id="PS01129">
    <property type="entry name" value="PSI_RLU"/>
    <property type="match status" value="1"/>
</dbReference>
<dbReference type="EMBL" id="BLQM01000405">
    <property type="protein sequence ID" value="GMH88060.1"/>
    <property type="molecule type" value="Genomic_DNA"/>
</dbReference>
<evidence type="ECO:0000313" key="2">
    <source>
        <dbReference type="EMBL" id="GMH88060.1"/>
    </source>
</evidence>
<dbReference type="InterPro" id="IPR050188">
    <property type="entry name" value="RluA_PseudoU_synthase"/>
</dbReference>
<dbReference type="Pfam" id="PF00849">
    <property type="entry name" value="PseudoU_synth_2"/>
    <property type="match status" value="1"/>
</dbReference>
<evidence type="ECO:0000259" key="1">
    <source>
        <dbReference type="Pfam" id="PF00849"/>
    </source>
</evidence>
<dbReference type="GO" id="GO:0009982">
    <property type="term" value="F:pseudouridine synthase activity"/>
    <property type="evidence" value="ECO:0007669"/>
    <property type="project" value="InterPro"/>
</dbReference>
<dbReference type="AlphaFoldDB" id="A0A9W7BKV9"/>
<accession>A0A9W7BKV9</accession>
<dbReference type="GO" id="GO:0003723">
    <property type="term" value="F:RNA binding"/>
    <property type="evidence" value="ECO:0007669"/>
    <property type="project" value="InterPro"/>
</dbReference>
<protein>
    <recommendedName>
        <fullName evidence="1">Pseudouridine synthase RsuA/RluA-like domain-containing protein</fullName>
    </recommendedName>
</protein>
<name>A0A9W7BKV9_9STRA</name>
<sequence>MKVLYKSSNIAVLSKPYNTLTHVGAGNWDHGLTVAAEAERIFNIPSSEFSEEEELEDEDSTVYSTPFETSFMKTLTSKTLRRPGIVHRLDSNTTGCIIIASNVRTVKYLSEQFKDREIDKLYLARVQGKFEGFVKIEEDLGRDEDDFRRYKVVGKGEGKESITILKGLSYDLEIDTSLIAVNILTGRTHQIRVIASHLGHPVVGDSKYGGKGERMELHCYEMKFEGEEGR</sequence>
<feature type="domain" description="Pseudouridine synthase RsuA/RluA-like" evidence="1">
    <location>
        <begin position="10"/>
        <end position="197"/>
    </location>
</feature>
<reference evidence="3" key="1">
    <citation type="journal article" date="2023" name="Commun. Biol.">
        <title>Genome analysis of Parmales, the sister group of diatoms, reveals the evolutionary specialization of diatoms from phago-mixotrophs to photoautotrophs.</title>
        <authorList>
            <person name="Ban H."/>
            <person name="Sato S."/>
            <person name="Yoshikawa S."/>
            <person name="Yamada K."/>
            <person name="Nakamura Y."/>
            <person name="Ichinomiya M."/>
            <person name="Sato N."/>
            <person name="Blanc-Mathieu R."/>
            <person name="Endo H."/>
            <person name="Kuwata A."/>
            <person name="Ogata H."/>
        </authorList>
    </citation>
    <scope>NUCLEOTIDE SEQUENCE [LARGE SCALE GENOMIC DNA]</scope>
</reference>
<dbReference type="PANTHER" id="PTHR21600">
    <property type="entry name" value="MITOCHONDRIAL RNA PSEUDOURIDINE SYNTHASE"/>
    <property type="match status" value="1"/>
</dbReference>
<comment type="caution">
    <text evidence="2">The sequence shown here is derived from an EMBL/GenBank/DDBJ whole genome shotgun (WGS) entry which is preliminary data.</text>
</comment>
<dbReference type="InterPro" id="IPR006224">
    <property type="entry name" value="PsdUridine_synth_RluA-like_CS"/>
</dbReference>
<dbReference type="CDD" id="cd02869">
    <property type="entry name" value="PseudoU_synth_RluA_like"/>
    <property type="match status" value="1"/>
</dbReference>